<evidence type="ECO:0000259" key="3">
    <source>
        <dbReference type="Pfam" id="PF00501"/>
    </source>
</evidence>
<dbReference type="InterPro" id="IPR025110">
    <property type="entry name" value="AMP-bd_C"/>
</dbReference>
<dbReference type="EMBL" id="UINC01019750">
    <property type="protein sequence ID" value="SVA83591.1"/>
    <property type="molecule type" value="Genomic_DNA"/>
</dbReference>
<dbReference type="PANTHER" id="PTHR43201">
    <property type="entry name" value="ACYL-COA SYNTHETASE"/>
    <property type="match status" value="1"/>
</dbReference>
<dbReference type="InterPro" id="IPR045851">
    <property type="entry name" value="AMP-bd_C_sf"/>
</dbReference>
<dbReference type="GO" id="GO:0006631">
    <property type="term" value="P:fatty acid metabolic process"/>
    <property type="evidence" value="ECO:0007669"/>
    <property type="project" value="TreeGrafter"/>
</dbReference>
<evidence type="ECO:0000256" key="1">
    <source>
        <dbReference type="ARBA" id="ARBA00006432"/>
    </source>
</evidence>
<dbReference type="InterPro" id="IPR042099">
    <property type="entry name" value="ANL_N_sf"/>
</dbReference>
<dbReference type="Gene3D" id="3.30.300.30">
    <property type="match status" value="1"/>
</dbReference>
<evidence type="ECO:0000313" key="5">
    <source>
        <dbReference type="EMBL" id="SVA83591.1"/>
    </source>
</evidence>
<reference evidence="5" key="1">
    <citation type="submission" date="2018-05" db="EMBL/GenBank/DDBJ databases">
        <authorList>
            <person name="Lanie J.A."/>
            <person name="Ng W.-L."/>
            <person name="Kazmierczak K.M."/>
            <person name="Andrzejewski T.M."/>
            <person name="Davidsen T.M."/>
            <person name="Wayne K.J."/>
            <person name="Tettelin H."/>
            <person name="Glass J.I."/>
            <person name="Rusch D."/>
            <person name="Podicherti R."/>
            <person name="Tsui H.-C.T."/>
            <person name="Winkler M.E."/>
        </authorList>
    </citation>
    <scope>NUCLEOTIDE SEQUENCE</scope>
</reference>
<dbReference type="InterPro" id="IPR000873">
    <property type="entry name" value="AMP-dep_synth/lig_dom"/>
</dbReference>
<sequence>MDTIRNYIEFNAKENPKLNFISCPHTKKTISNEEFKINLDKINFYLVNNKKQKKSSIICTLIENSLSSIQLMMGIMYSGMIQVPLNLVAGEEQLSYIVEHSGSKIIFSSSKNIDLAKKIIQKISNEVVLIEIDKDNFIDEIDNSFEILEDVTEYKDNALLMYTSGTTGKPKGAMLSHENIIQGGKNVMISHELHSKDKALCVLPLYHINGLIVTVMGPLVSNSSLVLCEKFSATNFWNYVSKFSCSWFSVVPTIISALLNKYSNEEINSLDLSSIRFGRSASAALAPETHKNFEKKFKIKMIETMGLTESCAPILSNPLPPKKIKYGSPGIPYGNKVIILDDNFKEVPRNTIGQICVSGKNVMKEYYKNIEETKKSFYKNWFLTGDLGLMDDENFVFVRGRIKELIIKGGENISPREIDDVLYQHPNVLEAAAFGVKCDHYGEKIEAGVVLKNNNDLTEDELIYHCRNFLGEFKSPDKIYFFKELPKGSSGKIQRLKIKDNLETIKN</sequence>
<evidence type="ECO:0008006" key="6">
    <source>
        <dbReference type="Google" id="ProtNLM"/>
    </source>
</evidence>
<dbReference type="PROSITE" id="PS00455">
    <property type="entry name" value="AMP_BINDING"/>
    <property type="match status" value="1"/>
</dbReference>
<feature type="domain" description="AMP-dependent synthetase/ligase" evidence="3">
    <location>
        <begin position="11"/>
        <end position="367"/>
    </location>
</feature>
<evidence type="ECO:0000259" key="4">
    <source>
        <dbReference type="Pfam" id="PF13193"/>
    </source>
</evidence>
<proteinExistence type="inferred from homology"/>
<dbReference type="PANTHER" id="PTHR43201:SF5">
    <property type="entry name" value="MEDIUM-CHAIN ACYL-COA LIGASE ACSF2, MITOCHONDRIAL"/>
    <property type="match status" value="1"/>
</dbReference>
<dbReference type="InterPro" id="IPR020845">
    <property type="entry name" value="AMP-binding_CS"/>
</dbReference>
<name>A0A381Z3U2_9ZZZZ</name>
<dbReference type="Pfam" id="PF13193">
    <property type="entry name" value="AMP-binding_C"/>
    <property type="match status" value="1"/>
</dbReference>
<dbReference type="Gene3D" id="3.40.50.12780">
    <property type="entry name" value="N-terminal domain of ligase-like"/>
    <property type="match status" value="1"/>
</dbReference>
<evidence type="ECO:0000256" key="2">
    <source>
        <dbReference type="ARBA" id="ARBA00022598"/>
    </source>
</evidence>
<accession>A0A381Z3U2</accession>
<dbReference type="AlphaFoldDB" id="A0A381Z3U2"/>
<dbReference type="GO" id="GO:0031956">
    <property type="term" value="F:medium-chain fatty acid-CoA ligase activity"/>
    <property type="evidence" value="ECO:0007669"/>
    <property type="project" value="TreeGrafter"/>
</dbReference>
<feature type="domain" description="AMP-binding enzyme C-terminal" evidence="4">
    <location>
        <begin position="417"/>
        <end position="492"/>
    </location>
</feature>
<gene>
    <name evidence="5" type="ORF">METZ01_LOCUS136445</name>
</gene>
<keyword evidence="2" id="KW-0436">Ligase</keyword>
<dbReference type="SUPFAM" id="SSF56801">
    <property type="entry name" value="Acetyl-CoA synthetase-like"/>
    <property type="match status" value="1"/>
</dbReference>
<organism evidence="5">
    <name type="scientific">marine metagenome</name>
    <dbReference type="NCBI Taxonomy" id="408172"/>
    <lineage>
        <taxon>unclassified sequences</taxon>
        <taxon>metagenomes</taxon>
        <taxon>ecological metagenomes</taxon>
    </lineage>
</organism>
<dbReference type="Pfam" id="PF00501">
    <property type="entry name" value="AMP-binding"/>
    <property type="match status" value="1"/>
</dbReference>
<comment type="similarity">
    <text evidence="1">Belongs to the ATP-dependent AMP-binding enzyme family.</text>
</comment>
<protein>
    <recommendedName>
        <fullName evidence="6">AMP-dependent synthetase/ligase domain-containing protein</fullName>
    </recommendedName>
</protein>